<feature type="signal peptide" evidence="2">
    <location>
        <begin position="1"/>
        <end position="23"/>
    </location>
</feature>
<keyword evidence="2" id="KW-0732">Signal</keyword>
<feature type="transmembrane region" description="Helical" evidence="1">
    <location>
        <begin position="106"/>
        <end position="125"/>
    </location>
</feature>
<keyword evidence="1" id="KW-1133">Transmembrane helix</keyword>
<keyword evidence="1" id="KW-0812">Transmembrane</keyword>
<dbReference type="RefSeq" id="WP_197959236.1">
    <property type="nucleotide sequence ID" value="NZ_JACCHP010000005.1"/>
</dbReference>
<comment type="caution">
    <text evidence="3">The sequence shown here is derived from an EMBL/GenBank/DDBJ whole genome shotgun (WGS) entry which is preliminary data.</text>
</comment>
<feature type="transmembrane region" description="Helical" evidence="1">
    <location>
        <begin position="39"/>
        <end position="56"/>
    </location>
</feature>
<evidence type="ECO:0000313" key="4">
    <source>
        <dbReference type="Proteomes" id="UP000807370"/>
    </source>
</evidence>
<proteinExistence type="predicted"/>
<organism evidence="3 4">
    <name type="scientific">Bradyrhizobium agreste</name>
    <dbReference type="NCBI Taxonomy" id="2751811"/>
    <lineage>
        <taxon>Bacteria</taxon>
        <taxon>Pseudomonadati</taxon>
        <taxon>Pseudomonadota</taxon>
        <taxon>Alphaproteobacteria</taxon>
        <taxon>Hyphomicrobiales</taxon>
        <taxon>Nitrobacteraceae</taxon>
        <taxon>Bradyrhizobium</taxon>
    </lineage>
</organism>
<keyword evidence="4" id="KW-1185">Reference proteome</keyword>
<feature type="chain" id="PRO_5047210659" evidence="2">
    <location>
        <begin position="24"/>
        <end position="259"/>
    </location>
</feature>
<evidence type="ECO:0000256" key="2">
    <source>
        <dbReference type="SAM" id="SignalP"/>
    </source>
</evidence>
<accession>A0ABS0PKX6</accession>
<keyword evidence="1" id="KW-0472">Membrane</keyword>
<dbReference type="Proteomes" id="UP000807370">
    <property type="component" value="Unassembled WGS sequence"/>
</dbReference>
<protein>
    <submittedName>
        <fullName evidence="3">Uncharacterized protein</fullName>
    </submittedName>
</protein>
<reference evidence="3 4" key="1">
    <citation type="submission" date="2020-07" db="EMBL/GenBank/DDBJ databases">
        <title>Bradyrhizobium diversity isolated from nodules of indigenous legumes of Western Australia.</title>
        <authorList>
            <person name="Klepa M.S."/>
        </authorList>
    </citation>
    <scope>NUCLEOTIDE SEQUENCE [LARGE SCALE GENOMIC DNA]</scope>
    <source>
        <strain evidence="3 4">CNPSo 4010</strain>
    </source>
</reference>
<sequence>MNLPAVVLVALFCLLLTESAAQAANTSELIVLARISERLIVAASGAFSLWLGYRLFEAITEKQRQAIESVAALPTSPDAVAAGRDERRSALEAKLGDVLNIRVSDVGPGVFFALFGSVLLGYVMYSSVDLKSPEVMSAKPFEAPKQDAKAVGPNIRFENPDLRIRIGDRDKLLESVKAVRTLETYQVTADTTEAGKQKIAEALRSLSSAKAALVDLGFGEGSFAKYQLLKVKSPDELAKQTKEELDRFYSIDGLMNGGL</sequence>
<evidence type="ECO:0000313" key="3">
    <source>
        <dbReference type="EMBL" id="MBH5397875.1"/>
    </source>
</evidence>
<evidence type="ECO:0000256" key="1">
    <source>
        <dbReference type="SAM" id="Phobius"/>
    </source>
</evidence>
<name>A0ABS0PKX6_9BRAD</name>
<gene>
    <name evidence="3" type="ORF">HZZ13_08725</name>
</gene>
<dbReference type="EMBL" id="JACCHP010000005">
    <property type="protein sequence ID" value="MBH5397875.1"/>
    <property type="molecule type" value="Genomic_DNA"/>
</dbReference>